<evidence type="ECO:0000313" key="2">
    <source>
        <dbReference type="EMBL" id="MBU3077823.1"/>
    </source>
</evidence>
<organism evidence="2 3">
    <name type="scientific">Sphingomonas quercus</name>
    <dbReference type="NCBI Taxonomy" id="2842451"/>
    <lineage>
        <taxon>Bacteria</taxon>
        <taxon>Pseudomonadati</taxon>
        <taxon>Pseudomonadota</taxon>
        <taxon>Alphaproteobacteria</taxon>
        <taxon>Sphingomonadales</taxon>
        <taxon>Sphingomonadaceae</taxon>
        <taxon>Sphingomonas</taxon>
    </lineage>
</organism>
<reference evidence="2 3" key="1">
    <citation type="submission" date="2021-06" db="EMBL/GenBank/DDBJ databases">
        <title>Sphingomonas sp. XMGL2, whole genome shotgun sequencing project.</title>
        <authorList>
            <person name="Zhao G."/>
            <person name="Shen L."/>
        </authorList>
    </citation>
    <scope>NUCLEOTIDE SEQUENCE [LARGE SCALE GENOMIC DNA]</scope>
    <source>
        <strain evidence="2 3">XMGL2</strain>
    </source>
</reference>
<dbReference type="Proteomes" id="UP000776276">
    <property type="component" value="Unassembled WGS sequence"/>
</dbReference>
<dbReference type="EMBL" id="JAHKRT010000003">
    <property type="protein sequence ID" value="MBU3077823.1"/>
    <property type="molecule type" value="Genomic_DNA"/>
</dbReference>
<proteinExistence type="predicted"/>
<evidence type="ECO:0000259" key="1">
    <source>
        <dbReference type="Pfam" id="PF18746"/>
    </source>
</evidence>
<name>A0ABS6BHN5_9SPHN</name>
<evidence type="ECO:0000313" key="3">
    <source>
        <dbReference type="Proteomes" id="UP000776276"/>
    </source>
</evidence>
<comment type="caution">
    <text evidence="2">The sequence shown here is derived from an EMBL/GenBank/DDBJ whole genome shotgun (WGS) entry which is preliminary data.</text>
</comment>
<dbReference type="InterPro" id="IPR041271">
    <property type="entry name" value="AGPT-Pplase3"/>
</dbReference>
<accession>A0ABS6BHN5</accession>
<protein>
    <recommendedName>
        <fullName evidence="1">Alpha-glutamyl/putrescinyl thymine pyrophosphorylase clade 3 domain-containing protein</fullName>
    </recommendedName>
</protein>
<gene>
    <name evidence="2" type="ORF">KOF26_08085</name>
</gene>
<keyword evidence="3" id="KW-1185">Reference proteome</keyword>
<dbReference type="Pfam" id="PF18746">
    <property type="entry name" value="aGPT-Pplase3"/>
    <property type="match status" value="1"/>
</dbReference>
<feature type="domain" description="Alpha-glutamyl/putrescinyl thymine pyrophosphorylase clade 3" evidence="1">
    <location>
        <begin position="33"/>
        <end position="303"/>
    </location>
</feature>
<dbReference type="RefSeq" id="WP_216322890.1">
    <property type="nucleotide sequence ID" value="NZ_JAHKRT010000003.1"/>
</dbReference>
<sequence>MWPSKETKRARIATALADARTPLGLQGLPDQATIDTLALQFVASLRREEYYKLVQAKPVGADRANPNNPSFDPERAVAHYMQQGNVEEAGWLIFLMTHFARPVSGWRRLKDVYGRLGAGKWEWATVVADPDAFYDWIAGNWQAIGGSFGNHRKYESLDPTKSRPMKRAIADYLTWIGPAGHATFFTNVVHAAGNDPHTIFDHLYRSMKIRSFGRLAKFDYLSLVSRYGLAPIEAGSAYLDGATGPGRGARLLVDGNPTSATGNAAIQATLNELDATLNVGMAVMEDALCNWQKSPQHFVHYVG</sequence>